<proteinExistence type="predicted"/>
<organism evidence="1">
    <name type="scientific">hydrothermal vent metagenome</name>
    <dbReference type="NCBI Taxonomy" id="652676"/>
    <lineage>
        <taxon>unclassified sequences</taxon>
        <taxon>metagenomes</taxon>
        <taxon>ecological metagenomes</taxon>
    </lineage>
</organism>
<gene>
    <name evidence="1" type="ORF">MNBD_GAMMA22-2424</name>
</gene>
<sequence length="82" mass="9952">MLNAYFDCQDDFELEDIDRNINRFLNNYSNNKIPIHAMGRVFRERHYPDVEFILTNSIWRNKFVGNRIPDKFATDFDVLYDN</sequence>
<evidence type="ECO:0000313" key="1">
    <source>
        <dbReference type="EMBL" id="VAW94602.1"/>
    </source>
</evidence>
<dbReference type="EMBL" id="UOFS01000018">
    <property type="protein sequence ID" value="VAW94602.1"/>
    <property type="molecule type" value="Genomic_DNA"/>
</dbReference>
<dbReference type="AlphaFoldDB" id="A0A3B1A4E3"/>
<protein>
    <submittedName>
        <fullName evidence="1">Uncharacterized protein</fullName>
    </submittedName>
</protein>
<reference evidence="1" key="1">
    <citation type="submission" date="2018-06" db="EMBL/GenBank/DDBJ databases">
        <authorList>
            <person name="Zhirakovskaya E."/>
        </authorList>
    </citation>
    <scope>NUCLEOTIDE SEQUENCE</scope>
</reference>
<name>A0A3B1A4E3_9ZZZZ</name>
<accession>A0A3B1A4E3</accession>